<dbReference type="EMBL" id="APAU02000168">
    <property type="protein sequence ID" value="EUB55339.1"/>
    <property type="molecule type" value="Genomic_DNA"/>
</dbReference>
<gene>
    <name evidence="2" type="ORF">EGR_09807</name>
</gene>
<sequence>MAKYHLQKLIFLIRTGRRVKDGGVPQCSRTGMSMKSERGAKWWAEEGASEAGKSGPESANGYLEKLDGNDGGDSDEAKVGEEETEFMNKVMPLNGDSVLDDLISSPNAWGSCKVSICNNTYNDDYKQSYGCDSRNENAVPSFSDSVNVICNAFMPHLVDAPSILGAGFYDI</sequence>
<dbReference type="AlphaFoldDB" id="W6UPK0"/>
<dbReference type="GeneID" id="36345522"/>
<dbReference type="Proteomes" id="UP000019149">
    <property type="component" value="Unassembled WGS sequence"/>
</dbReference>
<evidence type="ECO:0000256" key="1">
    <source>
        <dbReference type="SAM" id="MobiDB-lite"/>
    </source>
</evidence>
<dbReference type="RefSeq" id="XP_024346535.1">
    <property type="nucleotide sequence ID" value="XM_024499056.1"/>
</dbReference>
<keyword evidence="3" id="KW-1185">Reference proteome</keyword>
<evidence type="ECO:0000313" key="2">
    <source>
        <dbReference type="EMBL" id="EUB55339.1"/>
    </source>
</evidence>
<reference evidence="2 3" key="1">
    <citation type="journal article" date="2013" name="Nat. Genet.">
        <title>The genome of the hydatid tapeworm Echinococcus granulosus.</title>
        <authorList>
            <person name="Zheng H."/>
            <person name="Zhang W."/>
            <person name="Zhang L."/>
            <person name="Zhang Z."/>
            <person name="Li J."/>
            <person name="Lu G."/>
            <person name="Zhu Y."/>
            <person name="Wang Y."/>
            <person name="Huang Y."/>
            <person name="Liu J."/>
            <person name="Kang H."/>
            <person name="Chen J."/>
            <person name="Wang L."/>
            <person name="Chen A."/>
            <person name="Yu S."/>
            <person name="Gao Z."/>
            <person name="Jin L."/>
            <person name="Gu W."/>
            <person name="Wang Z."/>
            <person name="Zhao L."/>
            <person name="Shi B."/>
            <person name="Wen H."/>
            <person name="Lin R."/>
            <person name="Jones M.K."/>
            <person name="Brejova B."/>
            <person name="Vinar T."/>
            <person name="Zhao G."/>
            <person name="McManus D.P."/>
            <person name="Chen Z."/>
            <person name="Zhou Y."/>
            <person name="Wang S."/>
        </authorList>
    </citation>
    <scope>NUCLEOTIDE SEQUENCE [LARGE SCALE GENOMIC DNA]</scope>
</reference>
<feature type="region of interest" description="Disordered" evidence="1">
    <location>
        <begin position="38"/>
        <end position="81"/>
    </location>
</feature>
<dbReference type="CTD" id="36345522"/>
<accession>W6UPK0</accession>
<organism evidence="2 3">
    <name type="scientific">Echinococcus granulosus</name>
    <name type="common">Hydatid tapeworm</name>
    <dbReference type="NCBI Taxonomy" id="6210"/>
    <lineage>
        <taxon>Eukaryota</taxon>
        <taxon>Metazoa</taxon>
        <taxon>Spiralia</taxon>
        <taxon>Lophotrochozoa</taxon>
        <taxon>Platyhelminthes</taxon>
        <taxon>Cestoda</taxon>
        <taxon>Eucestoda</taxon>
        <taxon>Cyclophyllidea</taxon>
        <taxon>Taeniidae</taxon>
        <taxon>Echinococcus</taxon>
        <taxon>Echinococcus granulosus group</taxon>
    </lineage>
</organism>
<protein>
    <submittedName>
        <fullName evidence="2">Uncharacterized protein</fullName>
    </submittedName>
</protein>
<evidence type="ECO:0000313" key="3">
    <source>
        <dbReference type="Proteomes" id="UP000019149"/>
    </source>
</evidence>
<name>W6UPK0_ECHGR</name>
<comment type="caution">
    <text evidence="2">The sequence shown here is derived from an EMBL/GenBank/DDBJ whole genome shotgun (WGS) entry which is preliminary data.</text>
</comment>
<dbReference type="KEGG" id="egl:EGR_09807"/>
<proteinExistence type="predicted"/>